<dbReference type="KEGG" id="soy:115883127"/>
<dbReference type="RefSeq" id="XP_030757298.1">
    <property type="nucleotide sequence ID" value="XM_030901438.1"/>
</dbReference>
<evidence type="ECO:0000256" key="1">
    <source>
        <dbReference type="SAM" id="MobiDB-lite"/>
    </source>
</evidence>
<dbReference type="AlphaFoldDB" id="A0A6J2Y0M9"/>
<keyword evidence="2" id="KW-1185">Reference proteome</keyword>
<sequence length="334" mass="38992">MKRLKVNIFGISEVRWPGSGKCITDGGTFYYSCSDDQQKHPNGVRIFVDKETNKSVTSFVLFSERVMMIQLETSKIRTNIIQVYAPTAQNEDREIDEFYGQIEQLWKNIKKHEVTIVMGDFNAKIGRVGVVDVIGEHGLGQRNERGERLVEFVQEKDIVVTNTLFKLPPRRLYTWRSPQDPKDKIVRNQIDYVMINKRYRNSILSAKTHPGAEIASDYNPVVATFKLTLKRIKQSKKSSKMDVTRLRNSETRSRVEKRLTEELQTSQSRDKGDINIEWEKIKDTILEIGNKELGCKNEKKKNEWMIDEIIELMRLLKPLKTRDTKVYIGKYKRK</sequence>
<dbReference type="PANTHER" id="PTHR23227">
    <property type="entry name" value="BUCENTAUR RELATED"/>
    <property type="match status" value="1"/>
</dbReference>
<dbReference type="InterPro" id="IPR036691">
    <property type="entry name" value="Endo/exonu/phosph_ase_sf"/>
</dbReference>
<gene>
    <name evidence="3" type="primary">LOC115883127</name>
</gene>
<accession>A0A6J2Y0M9</accession>
<organism evidence="2 3">
    <name type="scientific">Sitophilus oryzae</name>
    <name type="common">Rice weevil</name>
    <name type="synonym">Curculio oryzae</name>
    <dbReference type="NCBI Taxonomy" id="7048"/>
    <lineage>
        <taxon>Eukaryota</taxon>
        <taxon>Metazoa</taxon>
        <taxon>Ecdysozoa</taxon>
        <taxon>Arthropoda</taxon>
        <taxon>Hexapoda</taxon>
        <taxon>Insecta</taxon>
        <taxon>Pterygota</taxon>
        <taxon>Neoptera</taxon>
        <taxon>Endopterygota</taxon>
        <taxon>Coleoptera</taxon>
        <taxon>Polyphaga</taxon>
        <taxon>Cucujiformia</taxon>
        <taxon>Curculionidae</taxon>
        <taxon>Dryophthorinae</taxon>
        <taxon>Sitophilus</taxon>
    </lineage>
</organism>
<evidence type="ECO:0000313" key="3">
    <source>
        <dbReference type="RefSeq" id="XP_030757298.1"/>
    </source>
</evidence>
<dbReference type="InterPro" id="IPR027124">
    <property type="entry name" value="Swc5/CFDP1/2"/>
</dbReference>
<dbReference type="GeneID" id="115883127"/>
<dbReference type="Proteomes" id="UP000504635">
    <property type="component" value="Unplaced"/>
</dbReference>
<name>A0A6J2Y0M9_SITOR</name>
<dbReference type="CDD" id="cd09076">
    <property type="entry name" value="L1-EN"/>
    <property type="match status" value="1"/>
</dbReference>
<dbReference type="SUPFAM" id="SSF56219">
    <property type="entry name" value="DNase I-like"/>
    <property type="match status" value="1"/>
</dbReference>
<feature type="compositionally biased region" description="Basic and acidic residues" evidence="1">
    <location>
        <begin position="239"/>
        <end position="261"/>
    </location>
</feature>
<dbReference type="GO" id="GO:0003824">
    <property type="term" value="F:catalytic activity"/>
    <property type="evidence" value="ECO:0007669"/>
    <property type="project" value="InterPro"/>
</dbReference>
<reference evidence="3" key="1">
    <citation type="submission" date="2025-08" db="UniProtKB">
        <authorList>
            <consortium name="RefSeq"/>
        </authorList>
    </citation>
    <scope>IDENTIFICATION</scope>
    <source>
        <tissue evidence="3">Gonads</tissue>
    </source>
</reference>
<dbReference type="OrthoDB" id="8049952at2759"/>
<feature type="region of interest" description="Disordered" evidence="1">
    <location>
        <begin position="238"/>
        <end position="266"/>
    </location>
</feature>
<evidence type="ECO:0000313" key="2">
    <source>
        <dbReference type="Proteomes" id="UP000504635"/>
    </source>
</evidence>
<dbReference type="PANTHER" id="PTHR23227:SF85">
    <property type="entry name" value="CRANIOFACIAL DEVELOPMENT PROTEIN 2"/>
    <property type="match status" value="1"/>
</dbReference>
<dbReference type="InParanoid" id="A0A6J2Y0M9"/>
<protein>
    <submittedName>
        <fullName evidence="3">Craniofacial development protein 2-like</fullName>
    </submittedName>
</protein>
<dbReference type="Gene3D" id="3.60.10.10">
    <property type="entry name" value="Endonuclease/exonuclease/phosphatase"/>
    <property type="match status" value="1"/>
</dbReference>
<proteinExistence type="predicted"/>